<evidence type="ECO:0000313" key="2">
    <source>
        <dbReference type="EMBL" id="RRT49887.1"/>
    </source>
</evidence>
<sequence length="148" mass="16674">MRGMIMRRYDQELLGAPLRFPTARKAIDLRSECQGMIKVVGELDCFSAHIRLREIGKSKDKAEYKVMDCRAMGSAAPWYRRGGTSVESSVAKGAEKVENAEANTKSARPRNEVGNTRYSTKVREKMVQSQRRPGLSKTYSKLRDSKLG</sequence>
<evidence type="ECO:0000256" key="1">
    <source>
        <dbReference type="SAM" id="MobiDB-lite"/>
    </source>
</evidence>
<comment type="caution">
    <text evidence="2">The sequence shown here is derived from an EMBL/GenBank/DDBJ whole genome shotgun (WGS) entry which is preliminary data.</text>
</comment>
<dbReference type="EMBL" id="AMZH03013060">
    <property type="protein sequence ID" value="RRT49887.1"/>
    <property type="molecule type" value="Genomic_DNA"/>
</dbReference>
<name>A0A426YDZ2_ENSVE</name>
<evidence type="ECO:0000313" key="3">
    <source>
        <dbReference type="Proteomes" id="UP000287651"/>
    </source>
</evidence>
<dbReference type="AlphaFoldDB" id="A0A426YDZ2"/>
<gene>
    <name evidence="2" type="ORF">B296_00031853</name>
</gene>
<protein>
    <submittedName>
        <fullName evidence="2">Uncharacterized protein</fullName>
    </submittedName>
</protein>
<feature type="region of interest" description="Disordered" evidence="1">
    <location>
        <begin position="94"/>
        <end position="148"/>
    </location>
</feature>
<dbReference type="Proteomes" id="UP000287651">
    <property type="component" value="Unassembled WGS sequence"/>
</dbReference>
<proteinExistence type="predicted"/>
<reference evidence="2 3" key="1">
    <citation type="journal article" date="2014" name="Agronomy (Basel)">
        <title>A Draft Genome Sequence for Ensete ventricosum, the Drought-Tolerant Tree Against Hunger.</title>
        <authorList>
            <person name="Harrison J."/>
            <person name="Moore K.A."/>
            <person name="Paszkiewicz K."/>
            <person name="Jones T."/>
            <person name="Grant M."/>
            <person name="Ambacheew D."/>
            <person name="Muzemil S."/>
            <person name="Studholme D.J."/>
        </authorList>
    </citation>
    <scope>NUCLEOTIDE SEQUENCE [LARGE SCALE GENOMIC DNA]</scope>
</reference>
<accession>A0A426YDZ2</accession>
<organism evidence="2 3">
    <name type="scientific">Ensete ventricosum</name>
    <name type="common">Abyssinian banana</name>
    <name type="synonym">Musa ensete</name>
    <dbReference type="NCBI Taxonomy" id="4639"/>
    <lineage>
        <taxon>Eukaryota</taxon>
        <taxon>Viridiplantae</taxon>
        <taxon>Streptophyta</taxon>
        <taxon>Embryophyta</taxon>
        <taxon>Tracheophyta</taxon>
        <taxon>Spermatophyta</taxon>
        <taxon>Magnoliopsida</taxon>
        <taxon>Liliopsida</taxon>
        <taxon>Zingiberales</taxon>
        <taxon>Musaceae</taxon>
        <taxon>Ensete</taxon>
    </lineage>
</organism>